<accession>A0A8B6RYN9</accession>
<dbReference type="AlphaFoldDB" id="A0A8B6RYN9"/>
<dbReference type="Proteomes" id="UP000266669">
    <property type="component" value="Unassembled WGS sequence"/>
</dbReference>
<proteinExistence type="predicted"/>
<evidence type="ECO:0000313" key="2">
    <source>
        <dbReference type="Proteomes" id="UP000266669"/>
    </source>
</evidence>
<evidence type="ECO:0000313" key="1">
    <source>
        <dbReference type="EMBL" id="RHX86535.1"/>
    </source>
</evidence>
<name>A0A8B6RYN9_9LEPT</name>
<protein>
    <submittedName>
        <fullName evidence="1">Uncharacterized protein</fullName>
    </submittedName>
</protein>
<sequence length="69" mass="8159">MDSLNIDRYIIKERYSKINYNLIRNLYFAPSAKSSTYIYCSIEFAGEWNGVIRVDDVDCARCRYVADYL</sequence>
<organism evidence="1 2">
    <name type="scientific">Leptospira stimsonii</name>
    <dbReference type="NCBI Taxonomy" id="2202203"/>
    <lineage>
        <taxon>Bacteria</taxon>
        <taxon>Pseudomonadati</taxon>
        <taxon>Spirochaetota</taxon>
        <taxon>Spirochaetia</taxon>
        <taxon>Leptospirales</taxon>
        <taxon>Leptospiraceae</taxon>
        <taxon>Leptospira</taxon>
    </lineage>
</organism>
<reference evidence="2" key="1">
    <citation type="submission" date="2018-05" db="EMBL/GenBank/DDBJ databases">
        <title>Leptospira yasudae sp. nov. and Leptospira stimsonii sp. nov., two pathogenic species of the genus Leptospira isolated from environmental sources.</title>
        <authorList>
            <person name="Casanovas-Massana A."/>
            <person name="Hamond C."/>
            <person name="Santos L.A."/>
            <person name="Hacker K.P."/>
            <person name="Balassiano I."/>
            <person name="Medeiros M.A."/>
            <person name="Reis M.G."/>
            <person name="Ko A.I."/>
            <person name="Wunder E.A."/>
        </authorList>
    </citation>
    <scope>NUCLEOTIDE SEQUENCE [LARGE SCALE GENOMIC DNA]</scope>
    <source>
        <strain evidence="2">AMB6-RJ</strain>
    </source>
</reference>
<gene>
    <name evidence="1" type="ORF">DLM78_12100</name>
</gene>
<dbReference type="EMBL" id="QHCS01000002">
    <property type="protein sequence ID" value="RHX86535.1"/>
    <property type="molecule type" value="Genomic_DNA"/>
</dbReference>
<comment type="caution">
    <text evidence="1">The sequence shown here is derived from an EMBL/GenBank/DDBJ whole genome shotgun (WGS) entry which is preliminary data.</text>
</comment>